<organism evidence="3 4">
    <name type="scientific">Triparma retinervis</name>
    <dbReference type="NCBI Taxonomy" id="2557542"/>
    <lineage>
        <taxon>Eukaryota</taxon>
        <taxon>Sar</taxon>
        <taxon>Stramenopiles</taxon>
        <taxon>Ochrophyta</taxon>
        <taxon>Bolidophyceae</taxon>
        <taxon>Parmales</taxon>
        <taxon>Triparmaceae</taxon>
        <taxon>Triparma</taxon>
    </lineage>
</organism>
<feature type="region of interest" description="Disordered" evidence="1">
    <location>
        <begin position="49"/>
        <end position="69"/>
    </location>
</feature>
<feature type="transmembrane region" description="Helical" evidence="2">
    <location>
        <begin position="83"/>
        <end position="103"/>
    </location>
</feature>
<protein>
    <submittedName>
        <fullName evidence="3">Uncharacterized protein</fullName>
    </submittedName>
</protein>
<keyword evidence="4" id="KW-1185">Reference proteome</keyword>
<evidence type="ECO:0000256" key="2">
    <source>
        <dbReference type="SAM" id="Phobius"/>
    </source>
</evidence>
<comment type="caution">
    <text evidence="3">The sequence shown here is derived from an EMBL/GenBank/DDBJ whole genome shotgun (WGS) entry which is preliminary data.</text>
</comment>
<evidence type="ECO:0000256" key="1">
    <source>
        <dbReference type="SAM" id="MobiDB-lite"/>
    </source>
</evidence>
<keyword evidence="2" id="KW-1133">Transmembrane helix</keyword>
<gene>
    <name evidence="3" type="ORF">TrRE_jg3670</name>
</gene>
<sequence>IVHYLGYLLPFLNIGIIMANHDKVYGQPYRKKKKAGKEDKGIKDYIRSQLYQGGEQGEEQGGDGDEEVRAHPDLTGLVRRSSVVLALWFVCSVTWWSVYGIYWRELPEWMMIRGNEEGGDEEGW</sequence>
<evidence type="ECO:0000313" key="3">
    <source>
        <dbReference type="EMBL" id="GMH46503.1"/>
    </source>
</evidence>
<keyword evidence="2" id="KW-0812">Transmembrane</keyword>
<accession>A0A9W7DKK8</accession>
<dbReference type="AlphaFoldDB" id="A0A9W7DKK8"/>
<proteinExistence type="predicted"/>
<evidence type="ECO:0000313" key="4">
    <source>
        <dbReference type="Proteomes" id="UP001165082"/>
    </source>
</evidence>
<dbReference type="Proteomes" id="UP001165082">
    <property type="component" value="Unassembled WGS sequence"/>
</dbReference>
<reference evidence="3" key="1">
    <citation type="submission" date="2022-07" db="EMBL/GenBank/DDBJ databases">
        <title>Genome analysis of Parmales, a sister group of diatoms, reveals the evolutionary specialization of diatoms from phago-mixotrophs to photoautotrophs.</title>
        <authorList>
            <person name="Ban H."/>
            <person name="Sato S."/>
            <person name="Yoshikawa S."/>
            <person name="Kazumasa Y."/>
            <person name="Nakamura Y."/>
            <person name="Ichinomiya M."/>
            <person name="Saitoh K."/>
            <person name="Sato N."/>
            <person name="Blanc-Mathieu R."/>
            <person name="Endo H."/>
            <person name="Kuwata A."/>
            <person name="Ogata H."/>
        </authorList>
    </citation>
    <scope>NUCLEOTIDE SEQUENCE</scope>
</reference>
<dbReference type="EMBL" id="BRXZ01004295">
    <property type="protein sequence ID" value="GMH46503.1"/>
    <property type="molecule type" value="Genomic_DNA"/>
</dbReference>
<feature type="non-terminal residue" evidence="3">
    <location>
        <position position="1"/>
    </location>
</feature>
<name>A0A9W7DKK8_9STRA</name>
<feature type="compositionally biased region" description="Acidic residues" evidence="1">
    <location>
        <begin position="56"/>
        <end position="66"/>
    </location>
</feature>
<keyword evidence="2" id="KW-0472">Membrane</keyword>